<dbReference type="EMBL" id="JAXQNO010000013">
    <property type="protein sequence ID" value="KAK4786215.1"/>
    <property type="molecule type" value="Genomic_DNA"/>
</dbReference>
<name>A0AAN7R2X5_TRANT</name>
<sequence length="250" mass="28237">MGNTVGSGKHHRQSVKVMKITGETLKFKHPVEAGEILKDHPDLVLLESESVKHHGTRAKPLGSQERLEPGRLYFLVELPEERGVPRRVRSWINMSAKDRLESLMLARRSASDLSTMARPAGAAGEEAGGGSVRVRMRLPRAEVERLMKESRDEAEAAEKIMRVYVDTSKKGKVEDSKNGHKKEDDAECTEKTEVKETCDEETNVRDNLVEKQQLHLNRIRKESRKECLRKREKRVSFMAVKGGMQVSVAS</sequence>
<evidence type="ECO:0000313" key="3">
    <source>
        <dbReference type="Proteomes" id="UP001346149"/>
    </source>
</evidence>
<evidence type="ECO:0000313" key="2">
    <source>
        <dbReference type="EMBL" id="KAK4786215.1"/>
    </source>
</evidence>
<comment type="caution">
    <text evidence="2">The sequence shown here is derived from an EMBL/GenBank/DDBJ whole genome shotgun (WGS) entry which is preliminary data.</text>
</comment>
<evidence type="ECO:0000256" key="1">
    <source>
        <dbReference type="SAM" id="MobiDB-lite"/>
    </source>
</evidence>
<dbReference type="AlphaFoldDB" id="A0AAN7R2X5"/>
<organism evidence="2 3">
    <name type="scientific">Trapa natans</name>
    <name type="common">Water chestnut</name>
    <dbReference type="NCBI Taxonomy" id="22666"/>
    <lineage>
        <taxon>Eukaryota</taxon>
        <taxon>Viridiplantae</taxon>
        <taxon>Streptophyta</taxon>
        <taxon>Embryophyta</taxon>
        <taxon>Tracheophyta</taxon>
        <taxon>Spermatophyta</taxon>
        <taxon>Magnoliopsida</taxon>
        <taxon>eudicotyledons</taxon>
        <taxon>Gunneridae</taxon>
        <taxon>Pentapetalae</taxon>
        <taxon>rosids</taxon>
        <taxon>malvids</taxon>
        <taxon>Myrtales</taxon>
        <taxon>Lythraceae</taxon>
        <taxon>Trapa</taxon>
    </lineage>
</organism>
<dbReference type="PANTHER" id="PTHR33148:SF3">
    <property type="entry name" value="DUF4228 DOMAIN PROTEIN"/>
    <property type="match status" value="1"/>
</dbReference>
<dbReference type="Proteomes" id="UP001346149">
    <property type="component" value="Unassembled WGS sequence"/>
</dbReference>
<dbReference type="Pfam" id="PF14009">
    <property type="entry name" value="PADRE"/>
    <property type="match status" value="1"/>
</dbReference>
<proteinExistence type="predicted"/>
<keyword evidence="3" id="KW-1185">Reference proteome</keyword>
<reference evidence="2 3" key="1">
    <citation type="journal article" date="2023" name="Hortic Res">
        <title>Pangenome of water caltrop reveals structural variations and asymmetric subgenome divergence after allopolyploidization.</title>
        <authorList>
            <person name="Zhang X."/>
            <person name="Chen Y."/>
            <person name="Wang L."/>
            <person name="Yuan Y."/>
            <person name="Fang M."/>
            <person name="Shi L."/>
            <person name="Lu R."/>
            <person name="Comes H.P."/>
            <person name="Ma Y."/>
            <person name="Chen Y."/>
            <person name="Huang G."/>
            <person name="Zhou Y."/>
            <person name="Zheng Z."/>
            <person name="Qiu Y."/>
        </authorList>
    </citation>
    <scope>NUCLEOTIDE SEQUENCE [LARGE SCALE GENOMIC DNA]</scope>
    <source>
        <strain evidence="2">F231</strain>
    </source>
</reference>
<feature type="region of interest" description="Disordered" evidence="1">
    <location>
        <begin position="172"/>
        <end position="191"/>
    </location>
</feature>
<dbReference type="PANTHER" id="PTHR33148">
    <property type="entry name" value="PLASTID MOVEMENT IMPAIRED PROTEIN-RELATED"/>
    <property type="match status" value="1"/>
</dbReference>
<dbReference type="InterPro" id="IPR025322">
    <property type="entry name" value="PADRE_dom"/>
</dbReference>
<protein>
    <submittedName>
        <fullName evidence="2">Uncharacterized protein</fullName>
    </submittedName>
</protein>
<gene>
    <name evidence="2" type="ORF">SAY86_002904</name>
</gene>
<accession>A0AAN7R2X5</accession>